<organism evidence="1 2">
    <name type="scientific">Nocardia vinacea</name>
    <dbReference type="NCBI Taxonomy" id="96468"/>
    <lineage>
        <taxon>Bacteria</taxon>
        <taxon>Bacillati</taxon>
        <taxon>Actinomycetota</taxon>
        <taxon>Actinomycetes</taxon>
        <taxon>Mycobacteriales</taxon>
        <taxon>Nocardiaceae</taxon>
        <taxon>Nocardia</taxon>
    </lineage>
</organism>
<proteinExistence type="predicted"/>
<gene>
    <name evidence="1" type="ORF">OG563_33655</name>
</gene>
<accession>A0ABZ1YLP7</accession>
<dbReference type="RefSeq" id="WP_329406875.1">
    <property type="nucleotide sequence ID" value="NZ_CP109441.1"/>
</dbReference>
<dbReference type="EMBL" id="CP109441">
    <property type="protein sequence ID" value="WUV44093.1"/>
    <property type="molecule type" value="Genomic_DNA"/>
</dbReference>
<sequence length="74" mass="8044">MRLASVSGRATLLAVTDGHDDIRGLDVQRASGGRFSPDPARTSPRFLAPREVVVSRIDVIGEIRQVCRARSRDG</sequence>
<evidence type="ECO:0000313" key="1">
    <source>
        <dbReference type="EMBL" id="WUV44093.1"/>
    </source>
</evidence>
<name>A0ABZ1YLP7_9NOCA</name>
<evidence type="ECO:0000313" key="2">
    <source>
        <dbReference type="Proteomes" id="UP001432062"/>
    </source>
</evidence>
<protein>
    <submittedName>
        <fullName evidence="1">Uncharacterized protein</fullName>
    </submittedName>
</protein>
<keyword evidence="2" id="KW-1185">Reference proteome</keyword>
<dbReference type="Proteomes" id="UP001432062">
    <property type="component" value="Chromosome"/>
</dbReference>
<reference evidence="1" key="1">
    <citation type="submission" date="2022-10" db="EMBL/GenBank/DDBJ databases">
        <title>The complete genomes of actinobacterial strains from the NBC collection.</title>
        <authorList>
            <person name="Joergensen T.S."/>
            <person name="Alvarez Arevalo M."/>
            <person name="Sterndorff E.B."/>
            <person name="Faurdal D."/>
            <person name="Vuksanovic O."/>
            <person name="Mourched A.-S."/>
            <person name="Charusanti P."/>
            <person name="Shaw S."/>
            <person name="Blin K."/>
            <person name="Weber T."/>
        </authorList>
    </citation>
    <scope>NUCLEOTIDE SEQUENCE</scope>
    <source>
        <strain evidence="1">NBC_01482</strain>
    </source>
</reference>